<organism evidence="2">
    <name type="scientific">marine sediment metagenome</name>
    <dbReference type="NCBI Taxonomy" id="412755"/>
    <lineage>
        <taxon>unclassified sequences</taxon>
        <taxon>metagenomes</taxon>
        <taxon>ecological metagenomes</taxon>
    </lineage>
</organism>
<gene>
    <name evidence="2" type="ORF">LCGC14_1067110</name>
</gene>
<feature type="domain" description="TNase-like" evidence="1">
    <location>
        <begin position="51"/>
        <end position="180"/>
    </location>
</feature>
<reference evidence="2" key="1">
    <citation type="journal article" date="2015" name="Nature">
        <title>Complex archaea that bridge the gap between prokaryotes and eukaryotes.</title>
        <authorList>
            <person name="Spang A."/>
            <person name="Saw J.H."/>
            <person name="Jorgensen S.L."/>
            <person name="Zaremba-Niedzwiedzka K."/>
            <person name="Martijn J."/>
            <person name="Lind A.E."/>
            <person name="van Eijk R."/>
            <person name="Schleper C."/>
            <person name="Guy L."/>
            <person name="Ettema T.J."/>
        </authorList>
    </citation>
    <scope>NUCLEOTIDE SEQUENCE</scope>
</reference>
<dbReference type="Pfam" id="PF00565">
    <property type="entry name" value="SNase"/>
    <property type="match status" value="1"/>
</dbReference>
<dbReference type="SUPFAM" id="SSF50199">
    <property type="entry name" value="Staphylococcal nuclease"/>
    <property type="match status" value="1"/>
</dbReference>
<name>A0A0F9MJB8_9ZZZZ</name>
<protein>
    <recommendedName>
        <fullName evidence="1">TNase-like domain-containing protein</fullName>
    </recommendedName>
</protein>
<dbReference type="AlphaFoldDB" id="A0A0F9MJB8"/>
<evidence type="ECO:0000259" key="1">
    <source>
        <dbReference type="PROSITE" id="PS50830"/>
    </source>
</evidence>
<dbReference type="Gene3D" id="2.40.50.90">
    <property type="match status" value="1"/>
</dbReference>
<dbReference type="EMBL" id="LAZR01004573">
    <property type="protein sequence ID" value="KKN07420.1"/>
    <property type="molecule type" value="Genomic_DNA"/>
</dbReference>
<dbReference type="InterPro" id="IPR035437">
    <property type="entry name" value="SNase_OB-fold_sf"/>
</dbReference>
<proteinExistence type="predicted"/>
<evidence type="ECO:0000313" key="2">
    <source>
        <dbReference type="EMBL" id="KKN07420.1"/>
    </source>
</evidence>
<dbReference type="InterPro" id="IPR016071">
    <property type="entry name" value="Staphylococal_nuclease_OB-fold"/>
</dbReference>
<sequence>MRVIVFCLYLCLSMSVFATDIYRSESASGLVTFSDKASANAKRIELDRLSKRYKVFVKRVIDGDTIEISTGQRLRFIGINTPEISNRYHDAESGGESAKHWLQKQLTNKAIFIEYDQQQQDKYQRLLTHVFLNDGTYLNALILRKGLGMLTLTPPNLLYADLLIKAQKEAEEKEVGVWTLKPYQQKKLSLLAFKKSYRGWQRLKLTIKSVVKTKNSTLLKADKRFAIRINNEDLPLFTSLERYEGKVIEVRGWVHRRVKQYSMLIRHPSAIKLLN</sequence>
<accession>A0A0F9MJB8</accession>
<dbReference type="SMART" id="SM00318">
    <property type="entry name" value="SNc"/>
    <property type="match status" value="1"/>
</dbReference>
<comment type="caution">
    <text evidence="2">The sequence shown here is derived from an EMBL/GenBank/DDBJ whole genome shotgun (WGS) entry which is preliminary data.</text>
</comment>
<dbReference type="PROSITE" id="PS50830">
    <property type="entry name" value="TNASE_3"/>
    <property type="match status" value="1"/>
</dbReference>